<dbReference type="Proteomes" id="UP000066042">
    <property type="component" value="Chromosome"/>
</dbReference>
<accession>A0A0S1XAR9</accession>
<evidence type="ECO:0000313" key="2">
    <source>
        <dbReference type="EMBL" id="ALM74866.1"/>
    </source>
</evidence>
<protein>
    <submittedName>
        <fullName evidence="2">Uncharacterized protein</fullName>
    </submittedName>
</protein>
<dbReference type="STRING" id="55802.TBCH5v1_0917"/>
<reference evidence="2 3" key="1">
    <citation type="journal article" date="2016" name="Genome Announc.">
        <title>Complete genome sequence of the hyperthermophilic and piezophilic archaeon Thermococcus barophilus Ch5, capable of growth at the expense of hydrogenogenesis from carbon monoxide and formate.</title>
        <authorList>
            <person name="Oger P."/>
            <person name="Sokolova T.G."/>
            <person name="Kozhevnikova D.A."/>
            <person name="Taranov E.A."/>
            <person name="Vannier P."/>
            <person name="Lee H.S."/>
            <person name="Kwon K.K."/>
            <person name="Kang S.G."/>
            <person name="Lee J.H."/>
            <person name="Bonch-Osmolovskaya E.A."/>
            <person name="Lebedinsky A.V."/>
        </authorList>
    </citation>
    <scope>NUCLEOTIDE SEQUENCE [LARGE SCALE GENOMIC DNA]</scope>
    <source>
        <strain evidence="3">Ch5</strain>
    </source>
</reference>
<organism evidence="2 3">
    <name type="scientific">Thermococcus barophilus</name>
    <dbReference type="NCBI Taxonomy" id="55802"/>
    <lineage>
        <taxon>Archaea</taxon>
        <taxon>Methanobacteriati</taxon>
        <taxon>Methanobacteriota</taxon>
        <taxon>Thermococci</taxon>
        <taxon>Thermococcales</taxon>
        <taxon>Thermococcaceae</taxon>
        <taxon>Thermococcus</taxon>
    </lineage>
</organism>
<name>A0A0S1XAR9_THEBA</name>
<dbReference type="AlphaFoldDB" id="A0A0S1XAR9"/>
<evidence type="ECO:0000256" key="1">
    <source>
        <dbReference type="SAM" id="Coils"/>
    </source>
</evidence>
<dbReference type="PATRIC" id="fig|55802.8.peg.915"/>
<evidence type="ECO:0000313" key="3">
    <source>
        <dbReference type="Proteomes" id="UP000066042"/>
    </source>
</evidence>
<feature type="coiled-coil region" evidence="1">
    <location>
        <begin position="54"/>
        <end position="81"/>
    </location>
</feature>
<gene>
    <name evidence="2" type="ORF">TBCH5v1_0917</name>
</gene>
<keyword evidence="1" id="KW-0175">Coiled coil</keyword>
<dbReference type="EMBL" id="CP013050">
    <property type="protein sequence ID" value="ALM74866.1"/>
    <property type="molecule type" value="Genomic_DNA"/>
</dbReference>
<sequence>MVCSLRSLQGKAEEGCGGMTSASALKLRRQLEEAARLMDDGYRMAGENLWFSVCRGMLNKIIELEQRIEELEEKLEEVREE</sequence>
<proteinExistence type="predicted"/>